<gene>
    <name evidence="1" type="ORF">OMM_10197</name>
</gene>
<evidence type="ECO:0000313" key="2">
    <source>
        <dbReference type="Proteomes" id="UP000189670"/>
    </source>
</evidence>
<name>A0A1V1P1X0_9BACT</name>
<accession>A0A1V1P1X0</accession>
<dbReference type="SUPFAM" id="SSF52540">
    <property type="entry name" value="P-loop containing nucleoside triphosphate hydrolases"/>
    <property type="match status" value="1"/>
</dbReference>
<dbReference type="Proteomes" id="UP000189670">
    <property type="component" value="Unassembled WGS sequence"/>
</dbReference>
<protein>
    <recommendedName>
        <fullName evidence="3">AAA-ATPase-like domain-containing protein</fullName>
    </recommendedName>
</protein>
<dbReference type="Gene3D" id="3.40.50.300">
    <property type="entry name" value="P-loop containing nucleotide triphosphate hydrolases"/>
    <property type="match status" value="1"/>
</dbReference>
<dbReference type="EMBL" id="ATBP01000842">
    <property type="protein sequence ID" value="ETR68756.1"/>
    <property type="molecule type" value="Genomic_DNA"/>
</dbReference>
<comment type="caution">
    <text evidence="1">The sequence shown here is derived from an EMBL/GenBank/DDBJ whole genome shotgun (WGS) entry which is preliminary data.</text>
</comment>
<evidence type="ECO:0008006" key="3">
    <source>
        <dbReference type="Google" id="ProtNLM"/>
    </source>
</evidence>
<evidence type="ECO:0000313" key="1">
    <source>
        <dbReference type="EMBL" id="ETR68756.1"/>
    </source>
</evidence>
<proteinExistence type="predicted"/>
<reference evidence="2" key="1">
    <citation type="submission" date="2012-11" db="EMBL/GenBank/DDBJ databases">
        <authorList>
            <person name="Lucero-Rivera Y.E."/>
            <person name="Tovar-Ramirez D."/>
        </authorList>
    </citation>
    <scope>NUCLEOTIDE SEQUENCE [LARGE SCALE GENOMIC DNA]</scope>
    <source>
        <strain evidence="2">Araruama</strain>
    </source>
</reference>
<dbReference type="InterPro" id="IPR027417">
    <property type="entry name" value="P-loop_NTPase"/>
</dbReference>
<sequence length="156" mass="18386">MKEFNYTGTCIPTQHYMVNVEDKLDKIIRLIDKNKYFTINLPRQFGKTTSIYMLEEFLKTKYLIISISFEGLGEKFFSEEEEFCKNIIPLFTKGYISNDMGFLEQLQLIDKKNKTFNELSNTISDICKTTEKKVILFIDEADKASSYRLFLIFWGC</sequence>
<organism evidence="1 2">
    <name type="scientific">Candidatus Magnetoglobus multicellularis str. Araruama</name>
    <dbReference type="NCBI Taxonomy" id="890399"/>
    <lineage>
        <taxon>Bacteria</taxon>
        <taxon>Pseudomonadati</taxon>
        <taxon>Thermodesulfobacteriota</taxon>
        <taxon>Desulfobacteria</taxon>
        <taxon>Desulfobacterales</taxon>
        <taxon>Desulfobacteraceae</taxon>
        <taxon>Candidatus Magnetoglobus</taxon>
    </lineage>
</organism>
<dbReference type="AlphaFoldDB" id="A0A1V1P1X0"/>